<evidence type="ECO:0000256" key="2">
    <source>
        <dbReference type="ARBA" id="ARBA00012438"/>
    </source>
</evidence>
<dbReference type="RefSeq" id="WP_162458876.1">
    <property type="nucleotide sequence ID" value="NZ_AP021879.1"/>
</dbReference>
<dbReference type="InterPro" id="IPR003661">
    <property type="entry name" value="HisK_dim/P_dom"/>
</dbReference>
<dbReference type="PANTHER" id="PTHR43065:SF42">
    <property type="entry name" value="TWO-COMPONENT SENSOR PPRA"/>
    <property type="match status" value="1"/>
</dbReference>
<dbReference type="AlphaFoldDB" id="A0A5K8A917"/>
<dbReference type="InterPro" id="IPR036097">
    <property type="entry name" value="HisK_dim/P_sf"/>
</dbReference>
<dbReference type="EC" id="2.7.13.3" evidence="2"/>
<dbReference type="SUPFAM" id="SSF47384">
    <property type="entry name" value="Homodimeric domain of signal transducing histidine kinase"/>
    <property type="match status" value="1"/>
</dbReference>
<keyword evidence="3 4" id="KW-0597">Phosphoprotein</keyword>
<dbReference type="InterPro" id="IPR005467">
    <property type="entry name" value="His_kinase_dom"/>
</dbReference>
<accession>A0A5K8A917</accession>
<dbReference type="InterPro" id="IPR001789">
    <property type="entry name" value="Sig_transdc_resp-reg_receiver"/>
</dbReference>
<dbReference type="PRINTS" id="PR00344">
    <property type="entry name" value="BCTRLSENSOR"/>
</dbReference>
<dbReference type="CDD" id="cd00082">
    <property type="entry name" value="HisKA"/>
    <property type="match status" value="1"/>
</dbReference>
<feature type="domain" description="Response regulatory" evidence="8">
    <location>
        <begin position="574"/>
        <end position="690"/>
    </location>
</feature>
<dbReference type="Pfam" id="PF00072">
    <property type="entry name" value="Response_reg"/>
    <property type="match status" value="1"/>
</dbReference>
<dbReference type="Pfam" id="PF02518">
    <property type="entry name" value="HATPase_c"/>
    <property type="match status" value="1"/>
</dbReference>
<reference evidence="9 10" key="1">
    <citation type="submission" date="2019-11" db="EMBL/GenBank/DDBJ databases">
        <title>Comparative genomics of hydrocarbon-degrading Desulfosarcina strains.</title>
        <authorList>
            <person name="Watanabe M."/>
            <person name="Kojima H."/>
            <person name="Fukui M."/>
        </authorList>
    </citation>
    <scope>NUCLEOTIDE SEQUENCE [LARGE SCALE GENOMIC DNA]</scope>
    <source>
        <strain evidence="10">oXyS1</strain>
    </source>
</reference>
<keyword evidence="6" id="KW-0812">Transmembrane</keyword>
<dbReference type="SUPFAM" id="SSF52172">
    <property type="entry name" value="CheY-like"/>
    <property type="match status" value="1"/>
</dbReference>
<dbReference type="Gene3D" id="3.30.450.20">
    <property type="entry name" value="PAS domain"/>
    <property type="match status" value="1"/>
</dbReference>
<evidence type="ECO:0000313" key="9">
    <source>
        <dbReference type="EMBL" id="BBO89035.1"/>
    </source>
</evidence>
<dbReference type="SUPFAM" id="SSF55874">
    <property type="entry name" value="ATPase domain of HSP90 chaperone/DNA topoisomerase II/histidine kinase"/>
    <property type="match status" value="1"/>
</dbReference>
<keyword evidence="6" id="KW-1133">Transmembrane helix</keyword>
<dbReference type="CDD" id="cd00156">
    <property type="entry name" value="REC"/>
    <property type="match status" value="1"/>
</dbReference>
<keyword evidence="10" id="KW-1185">Reference proteome</keyword>
<name>A0A5K8A917_9BACT</name>
<dbReference type="PROSITE" id="PS50109">
    <property type="entry name" value="HIS_KIN"/>
    <property type="match status" value="1"/>
</dbReference>
<evidence type="ECO:0000256" key="6">
    <source>
        <dbReference type="SAM" id="Phobius"/>
    </source>
</evidence>
<organism evidence="9 10">
    <name type="scientific">Desulfosarcina ovata subsp. ovata</name>
    <dbReference type="NCBI Taxonomy" id="2752305"/>
    <lineage>
        <taxon>Bacteria</taxon>
        <taxon>Pseudomonadati</taxon>
        <taxon>Thermodesulfobacteriota</taxon>
        <taxon>Desulfobacteria</taxon>
        <taxon>Desulfobacterales</taxon>
        <taxon>Desulfosarcinaceae</taxon>
        <taxon>Desulfosarcina</taxon>
    </lineage>
</organism>
<dbReference type="SMART" id="SM00387">
    <property type="entry name" value="HATPase_c"/>
    <property type="match status" value="1"/>
</dbReference>
<evidence type="ECO:0000256" key="1">
    <source>
        <dbReference type="ARBA" id="ARBA00000085"/>
    </source>
</evidence>
<feature type="modified residue" description="4-aspartylphosphate" evidence="4">
    <location>
        <position position="625"/>
    </location>
</feature>
<dbReference type="PANTHER" id="PTHR43065">
    <property type="entry name" value="SENSOR HISTIDINE KINASE"/>
    <property type="match status" value="1"/>
</dbReference>
<evidence type="ECO:0000259" key="8">
    <source>
        <dbReference type="PROSITE" id="PS50110"/>
    </source>
</evidence>
<feature type="coiled-coil region" evidence="5">
    <location>
        <begin position="126"/>
        <end position="185"/>
    </location>
</feature>
<dbReference type="Gene3D" id="3.40.50.2300">
    <property type="match status" value="1"/>
</dbReference>
<gene>
    <name evidence="9" type="ORF">DSCOOX_22150</name>
</gene>
<keyword evidence="6" id="KW-0472">Membrane</keyword>
<dbReference type="InterPro" id="IPR000014">
    <property type="entry name" value="PAS"/>
</dbReference>
<dbReference type="SMART" id="SM00448">
    <property type="entry name" value="REC"/>
    <property type="match status" value="1"/>
</dbReference>
<protein>
    <recommendedName>
        <fullName evidence="2">histidine kinase</fullName>
        <ecNumber evidence="2">2.7.13.3</ecNumber>
    </recommendedName>
</protein>
<evidence type="ECO:0000313" key="10">
    <source>
        <dbReference type="Proteomes" id="UP000422108"/>
    </source>
</evidence>
<dbReference type="InterPro" id="IPR036890">
    <property type="entry name" value="HATPase_C_sf"/>
</dbReference>
<sequence>MLELDVAASLMVEPLLKEDFQIVDQFIINWAISNNLVLKFYAKNPKGHIFSSYNRDATSSLHISVSKKVFHLNRHILTLYITKDCSGIEKIIAEIKKILIVSSILILSALSGGLWIIFRFLTIKPLEKEIDRRLKAEEKLAAVNNELDDKVKQRTQELSNKNIELINEIQQRENAEEEVLAQSERFRVFFDSINDAIFIQPFKEKSLAPFVEINKISCERYGYTREELLFLSMHDITDESCYEEFEHNINRLELSETKHLIFEAVHIKKSGETFPVEINANIVFQHEEPFILTVARDITERKYVEIEKHALKEQLIQSQKLEAIGTLAGGIAHDFNNILSAVIGYTEIALDDDLSADTPARDSLENVLKAGLRAKDLVKQILAFSRQTQFEKKPIILSPIVKEVLKLMRASLPANIEIRHHISADNCTISGNPIQIHQVLMNLCVNAGYAMRNSGGSLEVALSAVDYDQIAPLIQADLTPRPYVALTVTDIGPGMPASVLKQIFDPFFTTKPKEEGTGLGLSVVHGIVKEHEGAIHAASQLDEGTTFSVYLPLLVEAKEGGAEAAGPLPTGNERILAVDDEKAIASTLQQILKRLGYTVMTVSSGREALHLFSKDPDRFDLVITDQTMPLMTGDQLAMKILELRPNIPIILCTGFSHVMDEAHAKKIGVREYIMKPVTSRDLSEAVRRVLDQR</sequence>
<dbReference type="Proteomes" id="UP000422108">
    <property type="component" value="Chromosome"/>
</dbReference>
<evidence type="ECO:0000259" key="7">
    <source>
        <dbReference type="PROSITE" id="PS50109"/>
    </source>
</evidence>
<keyword evidence="5" id="KW-0175">Coiled coil</keyword>
<dbReference type="SMART" id="SM00388">
    <property type="entry name" value="HisKA"/>
    <property type="match status" value="1"/>
</dbReference>
<dbReference type="Pfam" id="PF00512">
    <property type="entry name" value="HisKA"/>
    <property type="match status" value="1"/>
</dbReference>
<dbReference type="Pfam" id="PF13426">
    <property type="entry name" value="PAS_9"/>
    <property type="match status" value="1"/>
</dbReference>
<dbReference type="NCBIfam" id="TIGR00229">
    <property type="entry name" value="sensory_box"/>
    <property type="match status" value="1"/>
</dbReference>
<feature type="transmembrane region" description="Helical" evidence="6">
    <location>
        <begin position="98"/>
        <end position="118"/>
    </location>
</feature>
<dbReference type="SUPFAM" id="SSF55785">
    <property type="entry name" value="PYP-like sensor domain (PAS domain)"/>
    <property type="match status" value="1"/>
</dbReference>
<dbReference type="InterPro" id="IPR004358">
    <property type="entry name" value="Sig_transdc_His_kin-like_C"/>
</dbReference>
<dbReference type="InterPro" id="IPR003594">
    <property type="entry name" value="HATPase_dom"/>
</dbReference>
<dbReference type="PROSITE" id="PS50110">
    <property type="entry name" value="RESPONSE_REGULATORY"/>
    <property type="match status" value="1"/>
</dbReference>
<proteinExistence type="predicted"/>
<dbReference type="EMBL" id="AP021879">
    <property type="protein sequence ID" value="BBO89035.1"/>
    <property type="molecule type" value="Genomic_DNA"/>
</dbReference>
<comment type="catalytic activity">
    <reaction evidence="1">
        <text>ATP + protein L-histidine = ADP + protein N-phospho-L-histidine.</text>
        <dbReference type="EC" id="2.7.13.3"/>
    </reaction>
</comment>
<dbReference type="Gene3D" id="1.10.287.130">
    <property type="match status" value="1"/>
</dbReference>
<evidence type="ECO:0000256" key="3">
    <source>
        <dbReference type="ARBA" id="ARBA00022553"/>
    </source>
</evidence>
<feature type="domain" description="Histidine kinase" evidence="7">
    <location>
        <begin position="330"/>
        <end position="555"/>
    </location>
</feature>
<dbReference type="Gene3D" id="3.30.565.10">
    <property type="entry name" value="Histidine kinase-like ATPase, C-terminal domain"/>
    <property type="match status" value="1"/>
</dbReference>
<evidence type="ECO:0000256" key="5">
    <source>
        <dbReference type="SAM" id="Coils"/>
    </source>
</evidence>
<dbReference type="InterPro" id="IPR035965">
    <property type="entry name" value="PAS-like_dom_sf"/>
</dbReference>
<dbReference type="GO" id="GO:0000155">
    <property type="term" value="F:phosphorelay sensor kinase activity"/>
    <property type="evidence" value="ECO:0007669"/>
    <property type="project" value="InterPro"/>
</dbReference>
<dbReference type="InterPro" id="IPR011006">
    <property type="entry name" value="CheY-like_superfamily"/>
</dbReference>
<evidence type="ECO:0000256" key="4">
    <source>
        <dbReference type="PROSITE-ProRule" id="PRU00169"/>
    </source>
</evidence>